<evidence type="ECO:0008006" key="6">
    <source>
        <dbReference type="Google" id="ProtNLM"/>
    </source>
</evidence>
<evidence type="ECO:0000313" key="4">
    <source>
        <dbReference type="EMBL" id="APC40376.1"/>
    </source>
</evidence>
<dbReference type="RefSeq" id="WP_071612665.1">
    <property type="nucleotide sequence ID" value="NZ_CP015756.1"/>
</dbReference>
<dbReference type="AlphaFoldDB" id="A0A1J0GHE0"/>
<feature type="transmembrane region" description="Helical" evidence="3">
    <location>
        <begin position="356"/>
        <end position="379"/>
    </location>
</feature>
<dbReference type="PANTHER" id="PTHR22550:SF5">
    <property type="entry name" value="LEUCINE ZIPPER PROTEIN 4"/>
    <property type="match status" value="1"/>
</dbReference>
<dbReference type="OrthoDB" id="9772630at2"/>
<dbReference type="PIRSF" id="PIRSF005690">
    <property type="entry name" value="GerBA"/>
    <property type="match status" value="1"/>
</dbReference>
<sequence length="489" mass="54598">MVDDKNININLYKDYEKNFSIIDDILKNSPDIIRRKVILNSGKKGCFFFVQGLCDIDLFQRDFMTPLLKLEKLDLDDIKYLPSKIFVAGLTFPLVIDSLIKDILAGNAVFICDGLSVGISCTLKKYEKRSIQEPEGEKSIRGDHDGFIEDMATNIATIRRKLKTPNLKFKDFTVGNVSHQTVSVAYLENIANTNLLQIISDKINNIDTDSLIAIGYLEQIIADHPNSIFPQYLATERPDKAIAGLLEGKYVIMLQETSFVMIAPVTFHAFTQAPEDYTTHWLGATYLRLLRTIATLIALFLPGIYIALLSYHYYMIPLPLLVSLAESRTKVPFPPVIEAFLIEFMIEMVREASIRLPSFITASISIVGGLVIGQTAIQAGVASDLMVIIIAASAIAGFTMPTYDLGISIRLCKYITMITSSIFGILGVVVPIVTLLAHLLVLDSLGEPYFQPIAPFKFGDLKDTYIRAPIRYLKKRPDVAKPKNKERGK</sequence>
<organism evidence="4 5">
    <name type="scientific">Clostridium estertheticum subsp. estertheticum</name>
    <dbReference type="NCBI Taxonomy" id="1552"/>
    <lineage>
        <taxon>Bacteria</taxon>
        <taxon>Bacillati</taxon>
        <taxon>Bacillota</taxon>
        <taxon>Clostridia</taxon>
        <taxon>Eubacteriales</taxon>
        <taxon>Clostridiaceae</taxon>
        <taxon>Clostridium</taxon>
    </lineage>
</organism>
<dbReference type="KEGG" id="ceu:A7L45_10025"/>
<keyword evidence="2 3" id="KW-0472">Membrane</keyword>
<dbReference type="EMBL" id="CP015756">
    <property type="protein sequence ID" value="APC40376.1"/>
    <property type="molecule type" value="Genomic_DNA"/>
</dbReference>
<dbReference type="PANTHER" id="PTHR22550">
    <property type="entry name" value="SPORE GERMINATION PROTEIN"/>
    <property type="match status" value="1"/>
</dbReference>
<dbReference type="STRING" id="1552.A7L45_10025"/>
<evidence type="ECO:0000256" key="3">
    <source>
        <dbReference type="SAM" id="Phobius"/>
    </source>
</evidence>
<reference evidence="5" key="1">
    <citation type="journal article" date="2016" name="Front. Microbiol.">
        <title>Complete Genome Sequence of Clostridium estertheticum DSM 8809, a Microbe Identified in Spoiled Vacuum Packed Beef.</title>
        <authorList>
            <person name="Yu Z."/>
            <person name="Gunn L."/>
            <person name="Brennan E."/>
            <person name="Reid R."/>
            <person name="Wall P.G."/>
            <person name="Gaora O.P."/>
            <person name="Hurley D."/>
            <person name="Bolton D."/>
            <person name="Fanning S."/>
        </authorList>
    </citation>
    <scope>NUCLEOTIDE SEQUENCE [LARGE SCALE GENOMIC DNA]</scope>
    <source>
        <strain evidence="5">DSM 8809</strain>
    </source>
</reference>
<proteinExistence type="inferred from homology"/>
<keyword evidence="3" id="KW-0812">Transmembrane</keyword>
<dbReference type="InterPro" id="IPR050768">
    <property type="entry name" value="UPF0353/GerABKA_families"/>
</dbReference>
<evidence type="ECO:0000313" key="5">
    <source>
        <dbReference type="Proteomes" id="UP000182569"/>
    </source>
</evidence>
<name>A0A1J0GHE0_9CLOT</name>
<dbReference type="Proteomes" id="UP000182569">
    <property type="component" value="Chromosome"/>
</dbReference>
<comment type="similarity">
    <text evidence="1">Belongs to the GerABKA family.</text>
</comment>
<keyword evidence="3" id="KW-1133">Transmembrane helix</keyword>
<dbReference type="GO" id="GO:0016020">
    <property type="term" value="C:membrane"/>
    <property type="evidence" value="ECO:0007669"/>
    <property type="project" value="InterPro"/>
</dbReference>
<evidence type="ECO:0000256" key="1">
    <source>
        <dbReference type="ARBA" id="ARBA00005278"/>
    </source>
</evidence>
<gene>
    <name evidence="4" type="ORF">A7L45_10025</name>
</gene>
<dbReference type="InterPro" id="IPR004995">
    <property type="entry name" value="Spore_Ger"/>
</dbReference>
<protein>
    <recommendedName>
        <fullName evidence="6">Spore germination protein</fullName>
    </recommendedName>
</protein>
<dbReference type="Pfam" id="PF03323">
    <property type="entry name" value="GerA"/>
    <property type="match status" value="1"/>
</dbReference>
<keyword evidence="5" id="KW-1185">Reference proteome</keyword>
<feature type="transmembrane region" description="Helical" evidence="3">
    <location>
        <begin position="289"/>
        <end position="311"/>
    </location>
</feature>
<feature type="transmembrane region" description="Helical" evidence="3">
    <location>
        <begin position="415"/>
        <end position="441"/>
    </location>
</feature>
<evidence type="ECO:0000256" key="2">
    <source>
        <dbReference type="ARBA" id="ARBA00023136"/>
    </source>
</evidence>
<dbReference type="GO" id="GO:0009847">
    <property type="term" value="P:spore germination"/>
    <property type="evidence" value="ECO:0007669"/>
    <property type="project" value="InterPro"/>
</dbReference>
<feature type="transmembrane region" description="Helical" evidence="3">
    <location>
        <begin position="385"/>
        <end position="403"/>
    </location>
</feature>
<accession>A0A1J0GHE0</accession>